<dbReference type="EMBL" id="SRHY01000011">
    <property type="protein sequence ID" value="TFJ93049.1"/>
    <property type="molecule type" value="Genomic_DNA"/>
</dbReference>
<dbReference type="GO" id="GO:0016757">
    <property type="term" value="F:glycosyltransferase activity"/>
    <property type="evidence" value="ECO:0007669"/>
    <property type="project" value="InterPro"/>
</dbReference>
<keyword evidence="3" id="KW-0808">Transferase</keyword>
<dbReference type="InterPro" id="IPR050194">
    <property type="entry name" value="Glycosyltransferase_grp1"/>
</dbReference>
<dbReference type="OrthoDB" id="158463at2"/>
<evidence type="ECO:0000313" key="3">
    <source>
        <dbReference type="EMBL" id="TFJ93049.1"/>
    </source>
</evidence>
<dbReference type="Pfam" id="PF00534">
    <property type="entry name" value="Glycos_transf_1"/>
    <property type="match status" value="1"/>
</dbReference>
<comment type="caution">
    <text evidence="3">The sequence shown here is derived from an EMBL/GenBank/DDBJ whole genome shotgun (WGS) entry which is preliminary data.</text>
</comment>
<protein>
    <submittedName>
        <fullName evidence="3">Glycosyltransferase family 4 protein</fullName>
    </submittedName>
</protein>
<dbReference type="PANTHER" id="PTHR45947">
    <property type="entry name" value="SULFOQUINOVOSYL TRANSFERASE SQD2"/>
    <property type="match status" value="1"/>
</dbReference>
<accession>A0A4Y9AAV7</accession>
<dbReference type="InterPro" id="IPR028098">
    <property type="entry name" value="Glyco_trans_4-like_N"/>
</dbReference>
<sequence length="363" mass="41156">MIILLLASGHDVHSIRWANQLSENGNEVHLCYMPHKKSPAEHFNNDVILHELKIPAAYGGYYFNVFQLRRIIKSVNPDILNAHYASGYGTLGRLADFSPYLLSVYGSDVYDFPYRREMNMKIIRKNLKAPDALASTSHTMAVQTSNLINCSISNIHITPFGVDIKKFYKKNIKNAENTIVIGSIKKLLPIYGIRYGILAIDHLINNFIPQNLNVKYLIYGEGEEKAELKKLVAQCKLENIVEFKGKIPNESVPDALNEFDVFLGTSDSESFGVAIVEAMACEVPVVVTDADGFKEVVDNGNFGAMVPRRDYKCMAEEINKLIIEPVKSREIGSIQRKRVIEKYNWIENVNKMERIYKSLVENF</sequence>
<dbReference type="InterPro" id="IPR001296">
    <property type="entry name" value="Glyco_trans_1"/>
</dbReference>
<reference evidence="3 4" key="1">
    <citation type="submission" date="2019-03" db="EMBL/GenBank/DDBJ databases">
        <title>Genome sequence of Lentibacillus salicampi ATCC BAA-719.</title>
        <authorList>
            <person name="Maclea K.S."/>
            <person name="Simoes Junior M."/>
        </authorList>
    </citation>
    <scope>NUCLEOTIDE SEQUENCE [LARGE SCALE GENOMIC DNA]</scope>
    <source>
        <strain evidence="3 4">ATCC BAA-719</strain>
    </source>
</reference>
<dbReference type="SUPFAM" id="SSF53756">
    <property type="entry name" value="UDP-Glycosyltransferase/glycogen phosphorylase"/>
    <property type="match status" value="1"/>
</dbReference>
<keyword evidence="4" id="KW-1185">Reference proteome</keyword>
<organism evidence="3 4">
    <name type="scientific">Lentibacillus salicampi</name>
    <dbReference type="NCBI Taxonomy" id="175306"/>
    <lineage>
        <taxon>Bacteria</taxon>
        <taxon>Bacillati</taxon>
        <taxon>Bacillota</taxon>
        <taxon>Bacilli</taxon>
        <taxon>Bacillales</taxon>
        <taxon>Bacillaceae</taxon>
        <taxon>Lentibacillus</taxon>
    </lineage>
</organism>
<gene>
    <name evidence="3" type="ORF">E4U82_08865</name>
</gene>
<evidence type="ECO:0000313" key="4">
    <source>
        <dbReference type="Proteomes" id="UP000298484"/>
    </source>
</evidence>
<feature type="domain" description="Glycosyl transferase family 1" evidence="1">
    <location>
        <begin position="166"/>
        <end position="337"/>
    </location>
</feature>
<evidence type="ECO:0000259" key="2">
    <source>
        <dbReference type="Pfam" id="PF13477"/>
    </source>
</evidence>
<dbReference type="Proteomes" id="UP000298484">
    <property type="component" value="Unassembled WGS sequence"/>
</dbReference>
<dbReference type="PANTHER" id="PTHR45947:SF3">
    <property type="entry name" value="SULFOQUINOVOSYL TRANSFERASE SQD2"/>
    <property type="match status" value="1"/>
</dbReference>
<dbReference type="Gene3D" id="3.40.50.2000">
    <property type="entry name" value="Glycogen Phosphorylase B"/>
    <property type="match status" value="2"/>
</dbReference>
<evidence type="ECO:0000259" key="1">
    <source>
        <dbReference type="Pfam" id="PF00534"/>
    </source>
</evidence>
<feature type="domain" description="Glycosyltransferase subfamily 4-like N-terminal" evidence="2">
    <location>
        <begin position="3"/>
        <end position="137"/>
    </location>
</feature>
<dbReference type="AlphaFoldDB" id="A0A4Y9AAV7"/>
<dbReference type="RefSeq" id="WP_135109843.1">
    <property type="nucleotide sequence ID" value="NZ_SRHY01000011.1"/>
</dbReference>
<dbReference type="Pfam" id="PF13477">
    <property type="entry name" value="Glyco_trans_4_2"/>
    <property type="match status" value="1"/>
</dbReference>
<name>A0A4Y9AAV7_9BACI</name>
<proteinExistence type="predicted"/>